<dbReference type="Proteomes" id="UP001139157">
    <property type="component" value="Unassembled WGS sequence"/>
</dbReference>
<sequence>MRVWTLQAPEVASALRRTGRYRPDWDRVPVNWRIAYGDMLIEMRRRGIDCGDGPPVWCWPGRARPRKQVRMTANLLLGDDQWARGVDLLELDIPNELTVTTSYGRWNDHLERTMSLTAAEKPCRMDWRPTPVHDYDALQVVVPELRREWLVRVRPYPPDAETAARIATDPDLAVFRAGSGH</sequence>
<dbReference type="EMBL" id="JAMRXG010000011">
    <property type="protein sequence ID" value="MCM6776648.1"/>
    <property type="molecule type" value="Genomic_DNA"/>
</dbReference>
<evidence type="ECO:0000313" key="2">
    <source>
        <dbReference type="Proteomes" id="UP001139157"/>
    </source>
</evidence>
<protein>
    <recommendedName>
        <fullName evidence="3">DUF3841 domain-containing protein</fullName>
    </recommendedName>
</protein>
<evidence type="ECO:0008006" key="3">
    <source>
        <dbReference type="Google" id="ProtNLM"/>
    </source>
</evidence>
<dbReference type="RefSeq" id="WP_251914960.1">
    <property type="nucleotide sequence ID" value="NZ_JAMRXG010000011.1"/>
</dbReference>
<keyword evidence="2" id="KW-1185">Reference proteome</keyword>
<evidence type="ECO:0000313" key="1">
    <source>
        <dbReference type="EMBL" id="MCM6776648.1"/>
    </source>
</evidence>
<comment type="caution">
    <text evidence="1">The sequence shown here is derived from an EMBL/GenBank/DDBJ whole genome shotgun (WGS) entry which is preliminary data.</text>
</comment>
<accession>A0A9X2IYR1</accession>
<reference evidence="1" key="1">
    <citation type="submission" date="2022-06" db="EMBL/GenBank/DDBJ databases">
        <title>Novel species in genus nocardia.</title>
        <authorList>
            <person name="Li F."/>
        </authorList>
    </citation>
    <scope>NUCLEOTIDE SEQUENCE</scope>
    <source>
        <strain evidence="1">CDC141</strain>
    </source>
</reference>
<dbReference type="AlphaFoldDB" id="A0A9X2IYR1"/>
<organism evidence="1 2">
    <name type="scientific">Nocardia pulmonis</name>
    <dbReference type="NCBI Taxonomy" id="2951408"/>
    <lineage>
        <taxon>Bacteria</taxon>
        <taxon>Bacillati</taxon>
        <taxon>Actinomycetota</taxon>
        <taxon>Actinomycetes</taxon>
        <taxon>Mycobacteriales</taxon>
        <taxon>Nocardiaceae</taxon>
        <taxon>Nocardia</taxon>
    </lineage>
</organism>
<gene>
    <name evidence="1" type="ORF">NDR86_24475</name>
</gene>
<name>A0A9X2IYR1_9NOCA</name>
<proteinExistence type="predicted"/>